<dbReference type="GeneID" id="99098464"/>
<sequence>MKRPNLNQNVSVINGTEVIHRRIPILLMVSIIILLMMILFVIGMMIGYGILHSPMDVFKSSTWTHLLKLTGSES</sequence>
<keyword evidence="2" id="KW-0804">Transcription</keyword>
<dbReference type="AlphaFoldDB" id="A0AAJ4PAE9"/>
<evidence type="ECO:0000256" key="1">
    <source>
        <dbReference type="SAM" id="Phobius"/>
    </source>
</evidence>
<dbReference type="GO" id="GO:0000428">
    <property type="term" value="C:DNA-directed RNA polymerase complex"/>
    <property type="evidence" value="ECO:0007669"/>
    <property type="project" value="UniProtKB-KW"/>
</dbReference>
<keyword evidence="1" id="KW-0472">Membrane</keyword>
<gene>
    <name evidence="2" type="ORF">KYI11_11175</name>
</gene>
<protein>
    <submittedName>
        <fullName evidence="2">DNA-directed RNA polymerase subunit beta</fullName>
    </submittedName>
</protein>
<keyword evidence="2" id="KW-0240">DNA-directed RNA polymerase</keyword>
<feature type="transmembrane region" description="Helical" evidence="1">
    <location>
        <begin position="25"/>
        <end position="51"/>
    </location>
</feature>
<reference evidence="2 3" key="1">
    <citation type="submission" date="2021-07" db="EMBL/GenBank/DDBJ databases">
        <title>Prevalence and characterization of methicillin-resistant Macrococcus spp. in food producing animals and meat in Switzerland in 2019.</title>
        <authorList>
            <person name="Keller J.E."/>
            <person name="Schwendener S."/>
            <person name="Neuenschwander J."/>
            <person name="Overesch G."/>
            <person name="Perreten V."/>
        </authorList>
    </citation>
    <scope>NUCLEOTIDE SEQUENCE [LARGE SCALE GENOMIC DNA]</scope>
    <source>
        <strain evidence="2 3">19Msa0936</strain>
    </source>
</reference>
<proteinExistence type="predicted"/>
<keyword evidence="3" id="KW-1185">Reference proteome</keyword>
<keyword evidence="1" id="KW-1133">Transmembrane helix</keyword>
<dbReference type="EMBL" id="CP079981">
    <property type="protein sequence ID" value="QYA42138.1"/>
    <property type="molecule type" value="Genomic_DNA"/>
</dbReference>
<organism evidence="2 3">
    <name type="scientific">Macrococcoides bohemicum</name>
    <dbReference type="NCBI Taxonomy" id="1903056"/>
    <lineage>
        <taxon>Bacteria</taxon>
        <taxon>Bacillati</taxon>
        <taxon>Bacillota</taxon>
        <taxon>Bacilli</taxon>
        <taxon>Bacillales</taxon>
        <taxon>Staphylococcaceae</taxon>
        <taxon>Macrococcoides</taxon>
    </lineage>
</organism>
<dbReference type="RefSeq" id="WP_198337200.1">
    <property type="nucleotide sequence ID" value="NZ_CP054482.1"/>
</dbReference>
<accession>A0AAJ4PAE9</accession>
<keyword evidence="1" id="KW-0812">Transmembrane</keyword>
<dbReference type="Proteomes" id="UP000826802">
    <property type="component" value="Chromosome"/>
</dbReference>
<dbReference type="InterPro" id="IPR024596">
    <property type="entry name" value="RNApol_su_b/EpuA"/>
</dbReference>
<dbReference type="Pfam" id="PF11772">
    <property type="entry name" value="EpuA"/>
    <property type="match status" value="1"/>
</dbReference>
<evidence type="ECO:0000313" key="3">
    <source>
        <dbReference type="Proteomes" id="UP000826802"/>
    </source>
</evidence>
<name>A0AAJ4PAE9_9STAP</name>
<evidence type="ECO:0000313" key="2">
    <source>
        <dbReference type="EMBL" id="QYA42138.1"/>
    </source>
</evidence>